<evidence type="ECO:0000256" key="1">
    <source>
        <dbReference type="SAM" id="MobiDB-lite"/>
    </source>
</evidence>
<dbReference type="AlphaFoldDB" id="A0A2V3UK06"/>
<organism evidence="2 3">
    <name type="scientific">Chelatococcus asaccharovorans</name>
    <dbReference type="NCBI Taxonomy" id="28210"/>
    <lineage>
        <taxon>Bacteria</taxon>
        <taxon>Pseudomonadati</taxon>
        <taxon>Pseudomonadota</taxon>
        <taxon>Alphaproteobacteria</taxon>
        <taxon>Hyphomicrobiales</taxon>
        <taxon>Chelatococcaceae</taxon>
        <taxon>Chelatococcus</taxon>
    </lineage>
</organism>
<proteinExistence type="predicted"/>
<keyword evidence="3" id="KW-1185">Reference proteome</keyword>
<dbReference type="EMBL" id="QJJK01000001">
    <property type="protein sequence ID" value="PXW65100.1"/>
    <property type="molecule type" value="Genomic_DNA"/>
</dbReference>
<dbReference type="RefSeq" id="WP_170147036.1">
    <property type="nucleotide sequence ID" value="NZ_JAHBRY010000001.1"/>
</dbReference>
<dbReference type="Proteomes" id="UP000248021">
    <property type="component" value="Unassembled WGS sequence"/>
</dbReference>
<dbReference type="InterPro" id="IPR022243">
    <property type="entry name" value="DUF3768"/>
</dbReference>
<dbReference type="Pfam" id="PF12599">
    <property type="entry name" value="DUF3768"/>
    <property type="match status" value="1"/>
</dbReference>
<feature type="region of interest" description="Disordered" evidence="1">
    <location>
        <begin position="93"/>
        <end position="112"/>
    </location>
</feature>
<feature type="compositionally biased region" description="Pro residues" evidence="1">
    <location>
        <begin position="102"/>
        <end position="112"/>
    </location>
</feature>
<gene>
    <name evidence="2" type="ORF">C7450_101863</name>
</gene>
<sequence length="112" mass="12157">MNDPLSINDPRAHEARTRRLNDALRRFHVGGRVLLSLGITCLSDNAIASILNAVRTYDGFSAENDSDNLHDFGIIEVGEHTVMFKIDVASAPRSAGISPLSPYAPSPPFIPD</sequence>
<name>A0A2V3UK06_9HYPH</name>
<reference evidence="2 3" key="1">
    <citation type="submission" date="2018-05" db="EMBL/GenBank/DDBJ databases">
        <title>Genomic Encyclopedia of Type Strains, Phase IV (KMG-IV): sequencing the most valuable type-strain genomes for metagenomic binning, comparative biology and taxonomic classification.</title>
        <authorList>
            <person name="Goeker M."/>
        </authorList>
    </citation>
    <scope>NUCLEOTIDE SEQUENCE [LARGE SCALE GENOMIC DNA]</scope>
    <source>
        <strain evidence="2 3">DSM 6462</strain>
    </source>
</reference>
<accession>A0A2V3UK06</accession>
<evidence type="ECO:0000313" key="2">
    <source>
        <dbReference type="EMBL" id="PXW65100.1"/>
    </source>
</evidence>
<protein>
    <submittedName>
        <fullName evidence="2">Uncharacterized protein DUF3768</fullName>
    </submittedName>
</protein>
<comment type="caution">
    <text evidence="2">The sequence shown here is derived from an EMBL/GenBank/DDBJ whole genome shotgun (WGS) entry which is preliminary data.</text>
</comment>
<evidence type="ECO:0000313" key="3">
    <source>
        <dbReference type="Proteomes" id="UP000248021"/>
    </source>
</evidence>